<dbReference type="InterPro" id="IPR001005">
    <property type="entry name" value="SANT/Myb"/>
</dbReference>
<dbReference type="InterPro" id="IPR009057">
    <property type="entry name" value="Homeodomain-like_sf"/>
</dbReference>
<dbReference type="Proteomes" id="UP000789508">
    <property type="component" value="Unassembled WGS sequence"/>
</dbReference>
<feature type="domain" description="HTH myb-type" evidence="2">
    <location>
        <begin position="1"/>
        <end position="61"/>
    </location>
</feature>
<evidence type="ECO:0000259" key="2">
    <source>
        <dbReference type="PROSITE" id="PS51294"/>
    </source>
</evidence>
<organism evidence="3 4">
    <name type="scientific">Ambispora leptoticha</name>
    <dbReference type="NCBI Taxonomy" id="144679"/>
    <lineage>
        <taxon>Eukaryota</taxon>
        <taxon>Fungi</taxon>
        <taxon>Fungi incertae sedis</taxon>
        <taxon>Mucoromycota</taxon>
        <taxon>Glomeromycotina</taxon>
        <taxon>Glomeromycetes</taxon>
        <taxon>Archaeosporales</taxon>
        <taxon>Ambisporaceae</taxon>
        <taxon>Ambispora</taxon>
    </lineage>
</organism>
<name>A0A9N9BXN6_9GLOM</name>
<dbReference type="InterPro" id="IPR050560">
    <property type="entry name" value="MYB_TF"/>
</dbReference>
<dbReference type="GO" id="GO:0000978">
    <property type="term" value="F:RNA polymerase II cis-regulatory region sequence-specific DNA binding"/>
    <property type="evidence" value="ECO:0007669"/>
    <property type="project" value="TreeGrafter"/>
</dbReference>
<evidence type="ECO:0000259" key="1">
    <source>
        <dbReference type="PROSITE" id="PS50090"/>
    </source>
</evidence>
<reference evidence="3" key="1">
    <citation type="submission" date="2021-06" db="EMBL/GenBank/DDBJ databases">
        <authorList>
            <person name="Kallberg Y."/>
            <person name="Tangrot J."/>
            <person name="Rosling A."/>
        </authorList>
    </citation>
    <scope>NUCLEOTIDE SEQUENCE</scope>
    <source>
        <strain evidence="3">FL130A</strain>
    </source>
</reference>
<accession>A0A9N9BXN6</accession>
<evidence type="ECO:0000313" key="3">
    <source>
        <dbReference type="EMBL" id="CAG8581867.1"/>
    </source>
</evidence>
<proteinExistence type="predicted"/>
<dbReference type="GO" id="GO:0005634">
    <property type="term" value="C:nucleus"/>
    <property type="evidence" value="ECO:0007669"/>
    <property type="project" value="TreeGrafter"/>
</dbReference>
<dbReference type="SMART" id="SM00717">
    <property type="entry name" value="SANT"/>
    <property type="match status" value="2"/>
</dbReference>
<dbReference type="PROSITE" id="PS50090">
    <property type="entry name" value="MYB_LIKE"/>
    <property type="match status" value="1"/>
</dbReference>
<evidence type="ECO:0000313" key="4">
    <source>
        <dbReference type="Proteomes" id="UP000789508"/>
    </source>
</evidence>
<dbReference type="OrthoDB" id="2143914at2759"/>
<dbReference type="PROSITE" id="PS51294">
    <property type="entry name" value="HTH_MYB"/>
    <property type="match status" value="1"/>
</dbReference>
<comment type="caution">
    <text evidence="3">The sequence shown here is derived from an EMBL/GenBank/DDBJ whole genome shotgun (WGS) entry which is preliminary data.</text>
</comment>
<dbReference type="InterPro" id="IPR017930">
    <property type="entry name" value="Myb_dom"/>
</dbReference>
<keyword evidence="4" id="KW-1185">Reference proteome</keyword>
<dbReference type="SUPFAM" id="SSF46689">
    <property type="entry name" value="Homeodomain-like"/>
    <property type="match status" value="1"/>
</dbReference>
<sequence length="128" mass="15674">MKTLKENKTNRKAWTDQEDDQLRHLFSIYKRQWRIIAREMKNNRTGKQIRDRWVHHLDKNINQSPLSSMEKKIIAEKCRTIGHRWVEIVKCLPVNGRTPLMIRNYWHSQQRQAFHRIRERMSVDTLLN</sequence>
<gene>
    <name evidence="3" type="ORF">ALEPTO_LOCUS7301</name>
</gene>
<dbReference type="PANTHER" id="PTHR45614">
    <property type="entry name" value="MYB PROTEIN-RELATED"/>
    <property type="match status" value="1"/>
</dbReference>
<dbReference type="Pfam" id="PF00249">
    <property type="entry name" value="Myb_DNA-binding"/>
    <property type="match status" value="2"/>
</dbReference>
<dbReference type="Gene3D" id="1.10.10.60">
    <property type="entry name" value="Homeodomain-like"/>
    <property type="match status" value="2"/>
</dbReference>
<dbReference type="EMBL" id="CAJVPS010003067">
    <property type="protein sequence ID" value="CAG8581867.1"/>
    <property type="molecule type" value="Genomic_DNA"/>
</dbReference>
<dbReference type="GO" id="GO:0000981">
    <property type="term" value="F:DNA-binding transcription factor activity, RNA polymerase II-specific"/>
    <property type="evidence" value="ECO:0007669"/>
    <property type="project" value="TreeGrafter"/>
</dbReference>
<protein>
    <submittedName>
        <fullName evidence="3">9503_t:CDS:1</fullName>
    </submittedName>
</protein>
<feature type="domain" description="Myb-like" evidence="1">
    <location>
        <begin position="6"/>
        <end position="57"/>
    </location>
</feature>
<dbReference type="AlphaFoldDB" id="A0A9N9BXN6"/>